<evidence type="ECO:0000313" key="3">
    <source>
        <dbReference type="EMBL" id="MBW8636391.1"/>
    </source>
</evidence>
<accession>A0AAE2ZJV5</accession>
<dbReference type="InterPro" id="IPR009683">
    <property type="entry name" value="Extensin-like_C"/>
</dbReference>
<sequence>MGMFRLHGLAFILAPYLIAASALPDNAPIPTARPQIEPAGDYSLKHENEVRIPLPTPRPEAAEEKSEPDEPAPLTAEEVSCLADLVELEVEFKVVDPIQGEGQCGVDHPIKVKRLSSGVALDPPGVMTCATALSLENWTRETVEPAVDAIFRDELAAIGNYSTYVCRTRNSQTGAKISEHAKGNAIDIGRFVLEGGRVIEVRSPPLAEFLEKGFLYAIREDACDHFTTVLGPGSDVFHADHFHLDMIQRRNGYRYCK</sequence>
<keyword evidence="4" id="KW-1185">Reference proteome</keyword>
<name>A0AAE2ZJV5_9HYPH</name>
<feature type="region of interest" description="Disordered" evidence="1">
    <location>
        <begin position="54"/>
        <end position="74"/>
    </location>
</feature>
<gene>
    <name evidence="3" type="ORF">K1W69_04250</name>
</gene>
<reference evidence="3" key="1">
    <citation type="submission" date="2021-08" db="EMBL/GenBank/DDBJ databases">
        <title>Hoeflea bacterium WL0058 sp. nov., isolated from the sediment.</title>
        <authorList>
            <person name="Wang L."/>
            <person name="Zhang D."/>
        </authorList>
    </citation>
    <scope>NUCLEOTIDE SEQUENCE</scope>
    <source>
        <strain evidence="3">WL0058</strain>
    </source>
</reference>
<dbReference type="Proteomes" id="UP001196509">
    <property type="component" value="Unassembled WGS sequence"/>
</dbReference>
<dbReference type="AlphaFoldDB" id="A0AAE2ZJV5"/>
<evidence type="ECO:0000256" key="1">
    <source>
        <dbReference type="SAM" id="MobiDB-lite"/>
    </source>
</evidence>
<proteinExistence type="predicted"/>
<dbReference type="RefSeq" id="WP_220227079.1">
    <property type="nucleotide sequence ID" value="NZ_JAICBX010000001.1"/>
</dbReference>
<feature type="domain" description="Extensin-like C-terminal" evidence="2">
    <location>
        <begin position="80"/>
        <end position="257"/>
    </location>
</feature>
<evidence type="ECO:0000259" key="2">
    <source>
        <dbReference type="Pfam" id="PF06904"/>
    </source>
</evidence>
<dbReference type="Pfam" id="PF06904">
    <property type="entry name" value="Extensin-like_C"/>
    <property type="match status" value="1"/>
</dbReference>
<protein>
    <submittedName>
        <fullName evidence="3">Extensin family protein</fullName>
    </submittedName>
</protein>
<evidence type="ECO:0000313" key="4">
    <source>
        <dbReference type="Proteomes" id="UP001196509"/>
    </source>
</evidence>
<dbReference type="EMBL" id="JAICBX010000001">
    <property type="protein sequence ID" value="MBW8636391.1"/>
    <property type="molecule type" value="Genomic_DNA"/>
</dbReference>
<comment type="caution">
    <text evidence="3">The sequence shown here is derived from an EMBL/GenBank/DDBJ whole genome shotgun (WGS) entry which is preliminary data.</text>
</comment>
<organism evidence="3 4">
    <name type="scientific">Flavimaribacter sediminis</name>
    <dbReference type="NCBI Taxonomy" id="2865987"/>
    <lineage>
        <taxon>Bacteria</taxon>
        <taxon>Pseudomonadati</taxon>
        <taxon>Pseudomonadota</taxon>
        <taxon>Alphaproteobacteria</taxon>
        <taxon>Hyphomicrobiales</taxon>
        <taxon>Rhizobiaceae</taxon>
        <taxon>Flavimaribacter</taxon>
    </lineage>
</organism>